<organism evidence="2 3">
    <name type="scientific">Caerostris extrusa</name>
    <name type="common">Bark spider</name>
    <name type="synonym">Caerostris bankana</name>
    <dbReference type="NCBI Taxonomy" id="172846"/>
    <lineage>
        <taxon>Eukaryota</taxon>
        <taxon>Metazoa</taxon>
        <taxon>Ecdysozoa</taxon>
        <taxon>Arthropoda</taxon>
        <taxon>Chelicerata</taxon>
        <taxon>Arachnida</taxon>
        <taxon>Araneae</taxon>
        <taxon>Araneomorphae</taxon>
        <taxon>Entelegynae</taxon>
        <taxon>Araneoidea</taxon>
        <taxon>Araneidae</taxon>
        <taxon>Caerostris</taxon>
    </lineage>
</organism>
<dbReference type="Pfam" id="PF21533">
    <property type="entry name" value="EHMT1-2_CRR"/>
    <property type="match status" value="1"/>
</dbReference>
<dbReference type="InterPro" id="IPR047762">
    <property type="entry name" value="EHMT_CRR"/>
</dbReference>
<evidence type="ECO:0000259" key="1">
    <source>
        <dbReference type="Pfam" id="PF21533"/>
    </source>
</evidence>
<feature type="domain" description="EHMT1/2 cysteine-rich region" evidence="1">
    <location>
        <begin position="26"/>
        <end position="114"/>
    </location>
</feature>
<dbReference type="PANTHER" id="PTHR46307:SF4">
    <property type="entry name" value="G9A, ISOFORM B"/>
    <property type="match status" value="1"/>
</dbReference>
<comment type="caution">
    <text evidence="2">The sequence shown here is derived from an EMBL/GenBank/DDBJ whole genome shotgun (WGS) entry which is preliminary data.</text>
</comment>
<gene>
    <name evidence="2" type="primary">EHMT1_0</name>
    <name evidence="2" type="ORF">CEXT_815471</name>
</gene>
<sequence length="170" mass="19866">MANIFVKTNSQNYQCQSFHWDPKLLIVPCTKAVSQHHLLTPSSNLKHKIFCDIHLWRLKNHHCCPKCGYFCTQGTFLCCKYDQAMKETNENHLFHRRCLLVPDSCFPPGCPHCCMFSDFKNVHLSYVFGNENSQIANRNSDEQDEVLNITDKFQNYHIFMTTQDDQSVNL</sequence>
<dbReference type="AlphaFoldDB" id="A0AAV4PNZ7"/>
<dbReference type="PANTHER" id="PTHR46307">
    <property type="entry name" value="G9A, ISOFORM B"/>
    <property type="match status" value="1"/>
</dbReference>
<proteinExistence type="predicted"/>
<protein>
    <submittedName>
        <fullName evidence="2">Histone-lysine N-methyltransferase EHMT1</fullName>
    </submittedName>
</protein>
<dbReference type="EMBL" id="BPLR01005027">
    <property type="protein sequence ID" value="GIX99317.1"/>
    <property type="molecule type" value="Genomic_DNA"/>
</dbReference>
<accession>A0AAV4PNZ7</accession>
<keyword evidence="3" id="KW-1185">Reference proteome</keyword>
<dbReference type="GO" id="GO:0008270">
    <property type="term" value="F:zinc ion binding"/>
    <property type="evidence" value="ECO:0007669"/>
    <property type="project" value="InterPro"/>
</dbReference>
<dbReference type="InterPro" id="IPR043550">
    <property type="entry name" value="EHMT1/EHMT2"/>
</dbReference>
<dbReference type="Proteomes" id="UP001054945">
    <property type="component" value="Unassembled WGS sequence"/>
</dbReference>
<reference evidence="2 3" key="1">
    <citation type="submission" date="2021-06" db="EMBL/GenBank/DDBJ databases">
        <title>Caerostris extrusa draft genome.</title>
        <authorList>
            <person name="Kono N."/>
            <person name="Arakawa K."/>
        </authorList>
    </citation>
    <scope>NUCLEOTIDE SEQUENCE [LARGE SCALE GENOMIC DNA]</scope>
</reference>
<name>A0AAV4PNZ7_CAEEX</name>
<dbReference type="GO" id="GO:0042054">
    <property type="term" value="F:histone methyltransferase activity"/>
    <property type="evidence" value="ECO:0007669"/>
    <property type="project" value="InterPro"/>
</dbReference>
<dbReference type="CDD" id="cd20905">
    <property type="entry name" value="EHMT_ZBD"/>
    <property type="match status" value="1"/>
</dbReference>
<dbReference type="GO" id="GO:0016279">
    <property type="term" value="F:protein-lysine N-methyltransferase activity"/>
    <property type="evidence" value="ECO:0007669"/>
    <property type="project" value="InterPro"/>
</dbReference>
<evidence type="ECO:0000313" key="3">
    <source>
        <dbReference type="Proteomes" id="UP001054945"/>
    </source>
</evidence>
<dbReference type="GO" id="GO:0002039">
    <property type="term" value="F:p53 binding"/>
    <property type="evidence" value="ECO:0007669"/>
    <property type="project" value="InterPro"/>
</dbReference>
<evidence type="ECO:0000313" key="2">
    <source>
        <dbReference type="EMBL" id="GIX99317.1"/>
    </source>
</evidence>